<name>A0ABX0WE34_9RHOB</name>
<organism evidence="2 3">
    <name type="scientific">Parasedimentitalea denitrificans</name>
    <dbReference type="NCBI Taxonomy" id="2211118"/>
    <lineage>
        <taxon>Bacteria</taxon>
        <taxon>Pseudomonadati</taxon>
        <taxon>Pseudomonadota</taxon>
        <taxon>Alphaproteobacteria</taxon>
        <taxon>Rhodobacterales</taxon>
        <taxon>Paracoccaceae</taxon>
        <taxon>Parasedimentitalea</taxon>
    </lineage>
</organism>
<accession>A0ABX0WE34</accession>
<dbReference type="Proteomes" id="UP001429564">
    <property type="component" value="Unassembled WGS sequence"/>
</dbReference>
<dbReference type="EMBL" id="QHLQ01000025">
    <property type="protein sequence ID" value="NIZ63005.1"/>
    <property type="molecule type" value="Genomic_DNA"/>
</dbReference>
<gene>
    <name evidence="2" type="ORF">DL239_18735</name>
</gene>
<proteinExistence type="predicted"/>
<comment type="caution">
    <text evidence="2">The sequence shown here is derived from an EMBL/GenBank/DDBJ whole genome shotgun (WGS) entry which is preliminary data.</text>
</comment>
<evidence type="ECO:0000313" key="3">
    <source>
        <dbReference type="Proteomes" id="UP001429564"/>
    </source>
</evidence>
<reference evidence="2 3" key="1">
    <citation type="submission" date="2018-05" db="EMBL/GenBank/DDBJ databases">
        <authorList>
            <person name="Zhang Y.-J."/>
        </authorList>
    </citation>
    <scope>NUCLEOTIDE SEQUENCE [LARGE SCALE GENOMIC DNA]</scope>
    <source>
        <strain evidence="2 3">CY04</strain>
    </source>
</reference>
<keyword evidence="3" id="KW-1185">Reference proteome</keyword>
<evidence type="ECO:0000256" key="1">
    <source>
        <dbReference type="SAM" id="MobiDB-lite"/>
    </source>
</evidence>
<protein>
    <submittedName>
        <fullName evidence="2">Uncharacterized protein</fullName>
    </submittedName>
</protein>
<sequence length="87" mass="8751">MGHNGNVAAGSKAAGGMVGDKQADDNPEGDILVADHQLAGAFQVDAFRVVDAQEAEYRAGVIPLGGNPADEHLLKGVSRGAGQLQAG</sequence>
<feature type="region of interest" description="Disordered" evidence="1">
    <location>
        <begin position="1"/>
        <end position="28"/>
    </location>
</feature>
<evidence type="ECO:0000313" key="2">
    <source>
        <dbReference type="EMBL" id="NIZ63005.1"/>
    </source>
</evidence>
<dbReference type="RefSeq" id="WP_167685612.1">
    <property type="nucleotide sequence ID" value="NZ_QHLQ01000025.1"/>
</dbReference>